<proteinExistence type="predicted"/>
<dbReference type="Proteomes" id="UP000245383">
    <property type="component" value="Unassembled WGS sequence"/>
</dbReference>
<dbReference type="OrthoDB" id="49511at2759"/>
<reference evidence="1 2" key="1">
    <citation type="journal article" date="2018" name="MBio">
        <title>Comparative Genomics Reveals the Core Gene Toolbox for the Fungus-Insect Symbiosis.</title>
        <authorList>
            <person name="Wang Y."/>
            <person name="Stata M."/>
            <person name="Wang W."/>
            <person name="Stajich J.E."/>
            <person name="White M.M."/>
            <person name="Moncalvo J.M."/>
        </authorList>
    </citation>
    <scope>NUCLEOTIDE SEQUENCE [LARGE SCALE GENOMIC DNA]</scope>
    <source>
        <strain evidence="1 2">SWE-8-4</strain>
    </source>
</reference>
<comment type="caution">
    <text evidence="1">The sequence shown here is derived from an EMBL/GenBank/DDBJ whole genome shotgun (WGS) entry which is preliminary data.</text>
</comment>
<gene>
    <name evidence="1" type="ORF">BB561_004205</name>
</gene>
<protein>
    <submittedName>
        <fullName evidence="1">Uncharacterized protein</fullName>
    </submittedName>
</protein>
<name>A0A2T9YHG4_9FUNG</name>
<dbReference type="AlphaFoldDB" id="A0A2T9YHG4"/>
<accession>A0A2T9YHG4</accession>
<dbReference type="STRING" id="133385.A0A2T9YHG4"/>
<organism evidence="1 2">
    <name type="scientific">Smittium simulii</name>
    <dbReference type="NCBI Taxonomy" id="133385"/>
    <lineage>
        <taxon>Eukaryota</taxon>
        <taxon>Fungi</taxon>
        <taxon>Fungi incertae sedis</taxon>
        <taxon>Zoopagomycota</taxon>
        <taxon>Kickxellomycotina</taxon>
        <taxon>Harpellomycetes</taxon>
        <taxon>Harpellales</taxon>
        <taxon>Legeriomycetaceae</taxon>
        <taxon>Smittium</taxon>
    </lineage>
</organism>
<evidence type="ECO:0000313" key="2">
    <source>
        <dbReference type="Proteomes" id="UP000245383"/>
    </source>
</evidence>
<dbReference type="EMBL" id="MBFR01000185">
    <property type="protein sequence ID" value="PVU91792.1"/>
    <property type="molecule type" value="Genomic_DNA"/>
</dbReference>
<sequence>MDPLGQLMATFQLIVAKNKTLQLDQLSALILNSIKYFDFSQNIESSIIERLCNLWSILLDAEIHLSPDLLLPLSKEPPSFKSKLLQGENIVMHAAAFDILFKLTTRFFSETSTKITEKNPGTSTKPLQFKHSPFIRTKFIILWKKLITKVAFVVIKHPESSENRVMLFSVKNYLSQQSKINILAYAICGFLDNITSIDDHDISYHALNTLSTLLESTTHHNIIKSELTNKNLENPPIQNSNSVGILTEAHILSQFFPGIFSTLLKISLSDLDFALTSSHSDFPLVYKKLKVKDKTRYMCLSVLRSAINICCSDKNFESLNTFDNSASKDSNIITIPTSWANLSSNIILNQINFNDNSLPLISNQNLENNTIDRITTEADKAFSQSIQTDEISENANTTLDLLHNTIFYLGLVNFWIIFRNQ</sequence>
<keyword evidence="2" id="KW-1185">Reference proteome</keyword>
<evidence type="ECO:0000313" key="1">
    <source>
        <dbReference type="EMBL" id="PVU91792.1"/>
    </source>
</evidence>